<reference evidence="3" key="2">
    <citation type="submission" date="2020-05" db="UniProtKB">
        <authorList>
            <consortium name="EnsemblMetazoa"/>
        </authorList>
    </citation>
    <scope>IDENTIFICATION</scope>
    <source>
        <strain evidence="3">IAEA</strain>
    </source>
</reference>
<dbReference type="Pfam" id="PF01085">
    <property type="entry name" value="HH_signal"/>
    <property type="match status" value="1"/>
</dbReference>
<feature type="transmembrane region" description="Helical" evidence="1">
    <location>
        <begin position="61"/>
        <end position="80"/>
    </location>
</feature>
<dbReference type="GO" id="GO:0005615">
    <property type="term" value="C:extracellular space"/>
    <property type="evidence" value="ECO:0007669"/>
    <property type="project" value="TreeGrafter"/>
</dbReference>
<dbReference type="PANTHER" id="PTHR11889:SF31">
    <property type="entry name" value="PROTEIN HEDGEHOG"/>
    <property type="match status" value="1"/>
</dbReference>
<sequence length="221" mass="25305">MKQNQRVPCLNIEIAEHFCSDCDIRSNVNSEIRDTYARSNFYYLSILCCLKRKTISSYLRYSFHILLIICLITSAFGCGPGRSFGFSHRRNLNYRPKPLVQKEHVPNIPEQTLGASGVSEGAIKRDSPNFKKLIWVESDYIVFKDEEGTGADRFMSRINAGEEGLLVKKDKLKAYAKRFLKLNFVSKMGALDWLTNKSNIAPEGHIKRLRTTDNGLYRLTL</sequence>
<dbReference type="GO" id="GO:0001708">
    <property type="term" value="P:cell fate specification"/>
    <property type="evidence" value="ECO:0007669"/>
    <property type="project" value="TreeGrafter"/>
</dbReference>
<dbReference type="InterPro" id="IPR009045">
    <property type="entry name" value="Zn_M74/Hedgehog-like"/>
</dbReference>
<dbReference type="SUPFAM" id="SSF55166">
    <property type="entry name" value="Hedgehog/DD-peptidase"/>
    <property type="match status" value="1"/>
</dbReference>
<accession>A0A1B0BBD2</accession>
<dbReference type="GO" id="GO:0007224">
    <property type="term" value="P:smoothened signaling pathway"/>
    <property type="evidence" value="ECO:0007669"/>
    <property type="project" value="TreeGrafter"/>
</dbReference>
<keyword evidence="4" id="KW-1185">Reference proteome</keyword>
<dbReference type="Gene3D" id="3.30.1380.10">
    <property type="match status" value="1"/>
</dbReference>
<dbReference type="GO" id="GO:0010468">
    <property type="term" value="P:regulation of gene expression"/>
    <property type="evidence" value="ECO:0007669"/>
    <property type="project" value="TreeGrafter"/>
</dbReference>
<evidence type="ECO:0000313" key="4">
    <source>
        <dbReference type="Proteomes" id="UP000092460"/>
    </source>
</evidence>
<evidence type="ECO:0000259" key="2">
    <source>
        <dbReference type="Pfam" id="PF01085"/>
    </source>
</evidence>
<evidence type="ECO:0000256" key="1">
    <source>
        <dbReference type="SAM" id="Phobius"/>
    </source>
</evidence>
<dbReference type="InterPro" id="IPR050387">
    <property type="entry name" value="Hedgehog_Signaling"/>
</dbReference>
<organism evidence="3 4">
    <name type="scientific">Glossina palpalis gambiensis</name>
    <dbReference type="NCBI Taxonomy" id="67801"/>
    <lineage>
        <taxon>Eukaryota</taxon>
        <taxon>Metazoa</taxon>
        <taxon>Ecdysozoa</taxon>
        <taxon>Arthropoda</taxon>
        <taxon>Hexapoda</taxon>
        <taxon>Insecta</taxon>
        <taxon>Pterygota</taxon>
        <taxon>Neoptera</taxon>
        <taxon>Endopterygota</taxon>
        <taxon>Diptera</taxon>
        <taxon>Brachycera</taxon>
        <taxon>Muscomorpha</taxon>
        <taxon>Hippoboscoidea</taxon>
        <taxon>Glossinidae</taxon>
        <taxon>Glossina</taxon>
    </lineage>
</organism>
<dbReference type="GO" id="GO:0005113">
    <property type="term" value="F:patched binding"/>
    <property type="evidence" value="ECO:0007669"/>
    <property type="project" value="TreeGrafter"/>
</dbReference>
<dbReference type="InterPro" id="IPR000320">
    <property type="entry name" value="Hedgehog_signalling_dom"/>
</dbReference>
<dbReference type="AlphaFoldDB" id="A0A1B0BBD2"/>
<proteinExistence type="predicted"/>
<dbReference type="GO" id="GO:0007267">
    <property type="term" value="P:cell-cell signaling"/>
    <property type="evidence" value="ECO:0007669"/>
    <property type="project" value="InterPro"/>
</dbReference>
<evidence type="ECO:0000313" key="3">
    <source>
        <dbReference type="EnsemblMetazoa" id="GPPI024706-PA"/>
    </source>
</evidence>
<protein>
    <recommendedName>
        <fullName evidence="2">Hedgehog N-terminal signalling domain-containing protein</fullName>
    </recommendedName>
</protein>
<keyword evidence="1" id="KW-1133">Transmembrane helix</keyword>
<dbReference type="GO" id="GO:0005509">
    <property type="term" value="F:calcium ion binding"/>
    <property type="evidence" value="ECO:0007669"/>
    <property type="project" value="TreeGrafter"/>
</dbReference>
<dbReference type="STRING" id="67801.A0A1B0BBD2"/>
<dbReference type="EnsemblMetazoa" id="GPPI024706-RA">
    <property type="protein sequence ID" value="GPPI024706-PA"/>
    <property type="gene ID" value="GPPI024706"/>
</dbReference>
<dbReference type="Proteomes" id="UP000092460">
    <property type="component" value="Unassembled WGS sequence"/>
</dbReference>
<keyword evidence="1" id="KW-0812">Transmembrane</keyword>
<feature type="domain" description="Hedgehog N-terminal signalling" evidence="2">
    <location>
        <begin position="78"/>
        <end position="158"/>
    </location>
</feature>
<reference evidence="4" key="1">
    <citation type="submission" date="2015-01" db="EMBL/GenBank/DDBJ databases">
        <authorList>
            <person name="Aksoy S."/>
            <person name="Warren W."/>
            <person name="Wilson R.K."/>
        </authorList>
    </citation>
    <scope>NUCLEOTIDE SEQUENCE [LARGE SCALE GENOMIC DNA]</scope>
    <source>
        <strain evidence="4">IAEA</strain>
    </source>
</reference>
<dbReference type="EMBL" id="JXJN01011411">
    <property type="status" value="NOT_ANNOTATED_CDS"/>
    <property type="molecule type" value="Genomic_DNA"/>
</dbReference>
<keyword evidence="1" id="KW-0472">Membrane</keyword>
<name>A0A1B0BBD2_9MUSC</name>
<dbReference type="PANTHER" id="PTHR11889">
    <property type="entry name" value="HEDGEHOG"/>
    <property type="match status" value="1"/>
</dbReference>
<dbReference type="VEuPathDB" id="VectorBase:GPPI024706"/>